<evidence type="ECO:0000313" key="3">
    <source>
        <dbReference type="Proteomes" id="UP000316008"/>
    </source>
</evidence>
<dbReference type="OrthoDB" id="9805479at2"/>
<accession>A0A556N164</accession>
<comment type="caution">
    <text evidence="2">The sequence shown here is derived from an EMBL/GenBank/DDBJ whole genome shotgun (WGS) entry which is preliminary data.</text>
</comment>
<feature type="transmembrane region" description="Helical" evidence="1">
    <location>
        <begin position="70"/>
        <end position="91"/>
    </location>
</feature>
<protein>
    <recommendedName>
        <fullName evidence="1">Probable queuosine precursor transporter</fullName>
        <shortName evidence="1">Q precursor transporter</shortName>
    </recommendedName>
</protein>
<dbReference type="HAMAP" id="MF_02088">
    <property type="entry name" value="Q_prec_transport"/>
    <property type="match status" value="1"/>
</dbReference>
<keyword evidence="1" id="KW-1133">Transmembrane helix</keyword>
<dbReference type="GO" id="GO:0005886">
    <property type="term" value="C:plasma membrane"/>
    <property type="evidence" value="ECO:0007669"/>
    <property type="project" value="UniProtKB-SubCell"/>
</dbReference>
<keyword evidence="1" id="KW-0812">Transmembrane</keyword>
<dbReference type="EMBL" id="VLPL01000003">
    <property type="protein sequence ID" value="TSJ45788.1"/>
    <property type="molecule type" value="Genomic_DNA"/>
</dbReference>
<gene>
    <name evidence="2" type="ORF">FO442_08545</name>
</gene>
<dbReference type="NCBIfam" id="TIGR00697">
    <property type="entry name" value="queuosine precursor transporter"/>
    <property type="match status" value="1"/>
</dbReference>
<comment type="subcellular location">
    <subcellularLocation>
        <location evidence="1">Cell membrane</location>
        <topology evidence="1">Multi-pass membrane protein</topology>
    </subcellularLocation>
</comment>
<feature type="transmembrane region" description="Helical" evidence="1">
    <location>
        <begin position="111"/>
        <end position="133"/>
    </location>
</feature>
<feature type="transmembrane region" description="Helical" evidence="1">
    <location>
        <begin position="12"/>
        <end position="31"/>
    </location>
</feature>
<dbReference type="InterPro" id="IPR003744">
    <property type="entry name" value="YhhQ"/>
</dbReference>
<keyword evidence="1" id="KW-0813">Transport</keyword>
<name>A0A556N164_9FLAO</name>
<proteinExistence type="inferred from homology"/>
<reference evidence="2 3" key="1">
    <citation type="submission" date="2019-07" db="EMBL/GenBank/DDBJ databases">
        <authorList>
            <person name="Huq M.A."/>
        </authorList>
    </citation>
    <scope>NUCLEOTIDE SEQUENCE [LARGE SCALE GENOMIC DNA]</scope>
    <source>
        <strain evidence="2 3">MAH-3</strain>
    </source>
</reference>
<feature type="transmembrane region" description="Helical" evidence="1">
    <location>
        <begin position="154"/>
        <end position="173"/>
    </location>
</feature>
<dbReference type="Proteomes" id="UP000316008">
    <property type="component" value="Unassembled WGS sequence"/>
</dbReference>
<dbReference type="Pfam" id="PF02592">
    <property type="entry name" value="Vut_1"/>
    <property type="match status" value="1"/>
</dbReference>
<feature type="transmembrane region" description="Helical" evidence="1">
    <location>
        <begin position="37"/>
        <end position="58"/>
    </location>
</feature>
<comment type="similarity">
    <text evidence="1">Belongs to the vitamin uptake transporter (VUT/ECF) (TC 2.A.88) family. Q precursor transporter subfamily.</text>
</comment>
<evidence type="ECO:0000313" key="2">
    <source>
        <dbReference type="EMBL" id="TSJ45788.1"/>
    </source>
</evidence>
<sequence>MLRTRKELAFMVMAGIFITSAIVAELISAKLVYMGPYLAPMIAGIVPWPIVFLLTDVMNEYFGKQAIRRLSWITTCLIAFCFLIVFIAVHLPTAEGSWLSDQEFAKAFGGSLWIMVGSITAFLVSQLLDVQLFHFFSKLTKGKMIWLRSTGSTVVSQLVDSFIVAIIGLYLSGAYPLKLVLVLAITGYLTKLVIAVCLTPLIYVMHYLAKRILGERGEHIIPGEV</sequence>
<feature type="transmembrane region" description="Helical" evidence="1">
    <location>
        <begin position="179"/>
        <end position="204"/>
    </location>
</feature>
<keyword evidence="1" id="KW-0472">Membrane</keyword>
<organism evidence="2 3">
    <name type="scientific">Fluviicola chungangensis</name>
    <dbReference type="NCBI Taxonomy" id="2597671"/>
    <lineage>
        <taxon>Bacteria</taxon>
        <taxon>Pseudomonadati</taxon>
        <taxon>Bacteroidota</taxon>
        <taxon>Flavobacteriia</taxon>
        <taxon>Flavobacteriales</taxon>
        <taxon>Crocinitomicaceae</taxon>
        <taxon>Fluviicola</taxon>
    </lineage>
</organism>
<keyword evidence="1" id="KW-1003">Cell membrane</keyword>
<comment type="function">
    <text evidence="1">Involved in the import of queuosine (Q) precursors, required for Q precursor salvage.</text>
</comment>
<dbReference type="AlphaFoldDB" id="A0A556N164"/>
<dbReference type="GO" id="GO:0022857">
    <property type="term" value="F:transmembrane transporter activity"/>
    <property type="evidence" value="ECO:0007669"/>
    <property type="project" value="UniProtKB-UniRule"/>
</dbReference>
<dbReference type="PANTHER" id="PTHR34300:SF2">
    <property type="entry name" value="QUEUOSINE PRECURSOR TRANSPORTER-RELATED"/>
    <property type="match status" value="1"/>
</dbReference>
<keyword evidence="3" id="KW-1185">Reference proteome</keyword>
<evidence type="ECO:0000256" key="1">
    <source>
        <dbReference type="HAMAP-Rule" id="MF_02088"/>
    </source>
</evidence>
<dbReference type="RefSeq" id="WP_144332743.1">
    <property type="nucleotide sequence ID" value="NZ_VLPL01000003.1"/>
</dbReference>
<dbReference type="PANTHER" id="PTHR34300">
    <property type="entry name" value="QUEUOSINE PRECURSOR TRANSPORTER-RELATED"/>
    <property type="match status" value="1"/>
</dbReference>